<accession>A0A0R3WTE7</accession>
<keyword evidence="1" id="KW-0472">Membrane</keyword>
<evidence type="ECO:0000313" key="5">
    <source>
        <dbReference type="WBParaSite" id="TTAC_0000403701-mRNA-1"/>
    </source>
</evidence>
<dbReference type="PROSITE" id="PS01285">
    <property type="entry name" value="FA58C_1"/>
    <property type="match status" value="1"/>
</dbReference>
<dbReference type="InterPro" id="IPR000421">
    <property type="entry name" value="FA58C"/>
</dbReference>
<dbReference type="Gene3D" id="2.60.120.260">
    <property type="entry name" value="Galactose-binding domain-like"/>
    <property type="match status" value="1"/>
</dbReference>
<protein>
    <submittedName>
        <fullName evidence="5">F5/8 type C domain-containing protein</fullName>
    </submittedName>
</protein>
<dbReference type="Proteomes" id="UP000274429">
    <property type="component" value="Unassembled WGS sequence"/>
</dbReference>
<organism evidence="5">
    <name type="scientific">Hydatigena taeniaeformis</name>
    <name type="common">Feline tapeworm</name>
    <name type="synonym">Taenia taeniaeformis</name>
    <dbReference type="NCBI Taxonomy" id="6205"/>
    <lineage>
        <taxon>Eukaryota</taxon>
        <taxon>Metazoa</taxon>
        <taxon>Spiralia</taxon>
        <taxon>Lophotrochozoa</taxon>
        <taxon>Platyhelminthes</taxon>
        <taxon>Cestoda</taxon>
        <taxon>Eucestoda</taxon>
        <taxon>Cyclophyllidea</taxon>
        <taxon>Taeniidae</taxon>
        <taxon>Hydatigera</taxon>
    </lineage>
</organism>
<feature type="domain" description="F5/8 type C" evidence="2">
    <location>
        <begin position="1"/>
        <end position="107"/>
    </location>
</feature>
<dbReference type="OrthoDB" id="6071166at2759"/>
<dbReference type="EMBL" id="UYWX01003502">
    <property type="protein sequence ID" value="VDM24004.1"/>
    <property type="molecule type" value="Genomic_DNA"/>
</dbReference>
<keyword evidence="1" id="KW-1133">Transmembrane helix</keyword>
<evidence type="ECO:0000256" key="1">
    <source>
        <dbReference type="SAM" id="Phobius"/>
    </source>
</evidence>
<evidence type="ECO:0000259" key="2">
    <source>
        <dbReference type="PROSITE" id="PS50022"/>
    </source>
</evidence>
<gene>
    <name evidence="3" type="ORF">TTAC_LOCUS4023</name>
</gene>
<evidence type="ECO:0000313" key="3">
    <source>
        <dbReference type="EMBL" id="VDM24004.1"/>
    </source>
</evidence>
<dbReference type="InterPro" id="IPR008979">
    <property type="entry name" value="Galactose-bd-like_sf"/>
</dbReference>
<dbReference type="AlphaFoldDB" id="A0A0R3WTE7"/>
<name>A0A0R3WTE7_HYDTA</name>
<keyword evidence="1" id="KW-0812">Transmembrane</keyword>
<dbReference type="SUPFAM" id="SSF49785">
    <property type="entry name" value="Galactose-binding domain-like"/>
    <property type="match status" value="1"/>
</dbReference>
<dbReference type="WBParaSite" id="TTAC_0000403701-mRNA-1">
    <property type="protein sequence ID" value="TTAC_0000403701-mRNA-1"/>
    <property type="gene ID" value="TTAC_0000403701"/>
</dbReference>
<keyword evidence="4" id="KW-1185">Reference proteome</keyword>
<reference evidence="5" key="1">
    <citation type="submission" date="2017-02" db="UniProtKB">
        <authorList>
            <consortium name="WormBaseParasite"/>
        </authorList>
    </citation>
    <scope>IDENTIFICATION</scope>
</reference>
<reference evidence="3 4" key="2">
    <citation type="submission" date="2018-11" db="EMBL/GenBank/DDBJ databases">
        <authorList>
            <consortium name="Pathogen Informatics"/>
        </authorList>
    </citation>
    <scope>NUCLEOTIDE SEQUENCE [LARGE SCALE GENOMIC DNA]</scope>
</reference>
<feature type="transmembrane region" description="Helical" evidence="1">
    <location>
        <begin position="82"/>
        <end position="103"/>
    </location>
</feature>
<proteinExistence type="predicted"/>
<sequence>MSPGNKTLQYRAWCPVSVQPHEEKEFLEVDLGQQSFVKLIITKGLSTADKGGLYLTPFYHIRYRREDPASQWIKYQNINGTMVRILLLLFTIALHTFTVVYLVRAHS</sequence>
<dbReference type="PROSITE" id="PS50022">
    <property type="entry name" value="FA58C_3"/>
    <property type="match status" value="1"/>
</dbReference>
<evidence type="ECO:0000313" key="4">
    <source>
        <dbReference type="Proteomes" id="UP000274429"/>
    </source>
</evidence>